<dbReference type="Proteomes" id="UP001059041">
    <property type="component" value="Linkage Group LG25"/>
</dbReference>
<dbReference type="AlphaFoldDB" id="A0A9W7W9V4"/>
<comment type="caution">
    <text evidence="1">The sequence shown here is derived from an EMBL/GenBank/DDBJ whole genome shotgun (WGS) entry which is preliminary data.</text>
</comment>
<reference evidence="1" key="1">
    <citation type="submission" date="2021-02" db="EMBL/GenBank/DDBJ databases">
        <title>Comparative genomics reveals that relaxation of natural selection precedes convergent phenotypic evolution of cavefish.</title>
        <authorList>
            <person name="Peng Z."/>
        </authorList>
    </citation>
    <scope>NUCLEOTIDE SEQUENCE</scope>
    <source>
        <tissue evidence="1">Muscle</tissue>
    </source>
</reference>
<keyword evidence="2" id="KW-1185">Reference proteome</keyword>
<evidence type="ECO:0000313" key="2">
    <source>
        <dbReference type="Proteomes" id="UP001059041"/>
    </source>
</evidence>
<name>A0A9W7W9V4_TRIRA</name>
<sequence length="244" mass="27782">VIGTNRRHGLRLPADTLSRAELVCDDAFGFLAEEPEQRHSKACLIVSKDGISQLYKPRPHIPESPELLNYVHRRHGVLHCPSLESERESEREGGLLRGFELIRPLNSKEHRQMTAWNLCFHIVAGVEGWEMELLEKLLKEKSILRKELFLGVIWDSRGGNERDALERLRDFHSVRSKQAGRASTQLHNEALTVQDAVVTCIAACPPLRTCCLVCLLYYWCPSMYVSLKHCCLPVCFCISMKSCT</sequence>
<organism evidence="1 2">
    <name type="scientific">Triplophysa rosa</name>
    <name type="common">Cave loach</name>
    <dbReference type="NCBI Taxonomy" id="992332"/>
    <lineage>
        <taxon>Eukaryota</taxon>
        <taxon>Metazoa</taxon>
        <taxon>Chordata</taxon>
        <taxon>Craniata</taxon>
        <taxon>Vertebrata</taxon>
        <taxon>Euteleostomi</taxon>
        <taxon>Actinopterygii</taxon>
        <taxon>Neopterygii</taxon>
        <taxon>Teleostei</taxon>
        <taxon>Ostariophysi</taxon>
        <taxon>Cypriniformes</taxon>
        <taxon>Nemacheilidae</taxon>
        <taxon>Triplophysa</taxon>
    </lineage>
</organism>
<gene>
    <name evidence="1" type="ORF">IRJ41_020032</name>
</gene>
<protein>
    <submittedName>
        <fullName evidence="1">Uncharacterized protein</fullName>
    </submittedName>
</protein>
<feature type="non-terminal residue" evidence="1">
    <location>
        <position position="1"/>
    </location>
</feature>
<dbReference type="EMBL" id="JAFHDT010000025">
    <property type="protein sequence ID" value="KAI7791475.1"/>
    <property type="molecule type" value="Genomic_DNA"/>
</dbReference>
<accession>A0A9W7W9V4</accession>
<evidence type="ECO:0000313" key="1">
    <source>
        <dbReference type="EMBL" id="KAI7791475.1"/>
    </source>
</evidence>
<proteinExistence type="predicted"/>